<organism evidence="1 2">
    <name type="scientific">Spiromyces aspiralis</name>
    <dbReference type="NCBI Taxonomy" id="68401"/>
    <lineage>
        <taxon>Eukaryota</taxon>
        <taxon>Fungi</taxon>
        <taxon>Fungi incertae sedis</taxon>
        <taxon>Zoopagomycota</taxon>
        <taxon>Kickxellomycotina</taxon>
        <taxon>Kickxellomycetes</taxon>
        <taxon>Kickxellales</taxon>
        <taxon>Kickxellaceae</taxon>
        <taxon>Spiromyces</taxon>
    </lineage>
</organism>
<dbReference type="EC" id="2.7.1.68" evidence="1"/>
<gene>
    <name evidence="1" type="primary">MSS4_2</name>
    <name evidence="1" type="ORF">EV182_006697</name>
</gene>
<protein>
    <submittedName>
        <fullName evidence="1">Phosphatidylinositol-4-phosphate 5-kinase</fullName>
        <ecNumber evidence="1">2.7.1.68</ecNumber>
    </submittedName>
</protein>
<feature type="non-terminal residue" evidence="1">
    <location>
        <position position="1"/>
    </location>
</feature>
<keyword evidence="2" id="KW-1185">Reference proteome</keyword>
<dbReference type="Proteomes" id="UP001145114">
    <property type="component" value="Unassembled WGS sequence"/>
</dbReference>
<name>A0ACC1HP70_9FUNG</name>
<evidence type="ECO:0000313" key="1">
    <source>
        <dbReference type="EMBL" id="KAJ1677185.1"/>
    </source>
</evidence>
<feature type="non-terminal residue" evidence="1">
    <location>
        <position position="362"/>
    </location>
</feature>
<evidence type="ECO:0000313" key="2">
    <source>
        <dbReference type="Proteomes" id="UP001145114"/>
    </source>
</evidence>
<keyword evidence="1" id="KW-0808">Transferase</keyword>
<proteinExistence type="predicted"/>
<accession>A0ACC1HP70</accession>
<comment type="caution">
    <text evidence="1">The sequence shown here is derived from an EMBL/GenBank/DDBJ whole genome shotgun (WGS) entry which is preliminary data.</text>
</comment>
<sequence length="362" mass="41648">SQVLAPILDYDEGRSAGDDDYDNGGGPSGERRRRGYRVPPPYVNAWRDHPLGRRAETHDPLKAQPPPPSRKNRETTTPMETGYEGDREDNGNLQGADQNSRLRPNARPQPPQQSPRLPPLRRRNTVAGDMIMSAPSVKRRVHHGVQTTLADDAKIDWDQVRKMGRKGGQRAQLSHGRRKSGGPGQHQHQHQQPVYGTRISEGHANYMLMYNMLTGIRISVSRCSAKPARQVVQEDYLAAHKYSFDIVGDELTPITRYDFKFKDYAPWVFRHIREAFHLDSSDYLMSLTDKYILSEVGSSGKSGSFFYYSQDFRFIIKTVRHTEHKFMRKILPQYYEYVRDNPNTMLSRIYGLHRIKLPEGRK</sequence>
<reference evidence="1" key="1">
    <citation type="submission" date="2022-06" db="EMBL/GenBank/DDBJ databases">
        <title>Phylogenomic reconstructions and comparative analyses of Kickxellomycotina fungi.</title>
        <authorList>
            <person name="Reynolds N.K."/>
            <person name="Stajich J.E."/>
            <person name="Barry K."/>
            <person name="Grigoriev I.V."/>
            <person name="Crous P."/>
            <person name="Smith M.E."/>
        </authorList>
    </citation>
    <scope>NUCLEOTIDE SEQUENCE</scope>
    <source>
        <strain evidence="1">RSA 2271</strain>
    </source>
</reference>
<dbReference type="EMBL" id="JAMZIH010002847">
    <property type="protein sequence ID" value="KAJ1677185.1"/>
    <property type="molecule type" value="Genomic_DNA"/>
</dbReference>